<dbReference type="AlphaFoldDB" id="A0AAN8QQ28"/>
<feature type="region of interest" description="Disordered" evidence="4">
    <location>
        <begin position="1"/>
        <end position="35"/>
    </location>
</feature>
<dbReference type="EMBL" id="JAGTTL010000031">
    <property type="protein sequence ID" value="KAK6297577.1"/>
    <property type="molecule type" value="Genomic_DNA"/>
</dbReference>
<evidence type="ECO:0000256" key="1">
    <source>
        <dbReference type="ARBA" id="ARBA00022679"/>
    </source>
</evidence>
<evidence type="ECO:0000313" key="6">
    <source>
        <dbReference type="Proteomes" id="UP001356427"/>
    </source>
</evidence>
<keyword evidence="1" id="KW-0808">Transferase</keyword>
<dbReference type="CDD" id="cd01428">
    <property type="entry name" value="ADK"/>
    <property type="match status" value="1"/>
</dbReference>
<organism evidence="5 6">
    <name type="scientific">Coregonus suidteri</name>
    <dbReference type="NCBI Taxonomy" id="861788"/>
    <lineage>
        <taxon>Eukaryota</taxon>
        <taxon>Metazoa</taxon>
        <taxon>Chordata</taxon>
        <taxon>Craniata</taxon>
        <taxon>Vertebrata</taxon>
        <taxon>Euteleostomi</taxon>
        <taxon>Actinopterygii</taxon>
        <taxon>Neopterygii</taxon>
        <taxon>Teleostei</taxon>
        <taxon>Protacanthopterygii</taxon>
        <taxon>Salmoniformes</taxon>
        <taxon>Salmonidae</taxon>
        <taxon>Coregoninae</taxon>
        <taxon>Coregonus</taxon>
    </lineage>
</organism>
<gene>
    <name evidence="5" type="ORF">J4Q44_G00321600</name>
</gene>
<evidence type="ECO:0000256" key="3">
    <source>
        <dbReference type="ARBA" id="ARBA00022777"/>
    </source>
</evidence>
<protein>
    <recommendedName>
        <fullName evidence="7">Nucleoside-diphosphate kinase</fullName>
    </recommendedName>
</protein>
<name>A0AAN8QQ28_9TELE</name>
<evidence type="ECO:0000256" key="4">
    <source>
        <dbReference type="SAM" id="MobiDB-lite"/>
    </source>
</evidence>
<dbReference type="Proteomes" id="UP001356427">
    <property type="component" value="Unassembled WGS sequence"/>
</dbReference>
<evidence type="ECO:0008006" key="7">
    <source>
        <dbReference type="Google" id="ProtNLM"/>
    </source>
</evidence>
<dbReference type="GO" id="GO:0006139">
    <property type="term" value="P:nucleobase-containing compound metabolic process"/>
    <property type="evidence" value="ECO:0007669"/>
    <property type="project" value="InterPro"/>
</dbReference>
<feature type="compositionally biased region" description="Basic and acidic residues" evidence="4">
    <location>
        <begin position="12"/>
        <end position="26"/>
    </location>
</feature>
<accession>A0AAN8QQ28</accession>
<dbReference type="Gene3D" id="3.40.50.300">
    <property type="entry name" value="P-loop containing nucleotide triphosphate hydrolases"/>
    <property type="match status" value="2"/>
</dbReference>
<feature type="compositionally biased region" description="Acidic residues" evidence="4">
    <location>
        <begin position="287"/>
        <end position="301"/>
    </location>
</feature>
<dbReference type="GO" id="GO:0019205">
    <property type="term" value="F:nucleobase-containing compound kinase activity"/>
    <property type="evidence" value="ECO:0007669"/>
    <property type="project" value="InterPro"/>
</dbReference>
<sequence>MEEEEDAQALAELEKPEEAEEERKQETDEEAVSKRLMGVHPTLLSRVPEGERGTDPCLDEYAAKPPALRVFLLGTRGSDKTTHGKWLAEQLGVFHIQFRECLQELILGKTQAAYPTLMRWSPLRIPLRTWRPFCCRHREGEGQGQQCPLRTRRKKTVGRTARGSPSIRAGGDLGDDAATVLGPGAIQIERIRPGGFPQNPEDVSFMVERRLFPDAAVVMTVDVTDVVQRLLPPRLASWRERRDRRREQLRLVRELRHKLREEAITRRRAELMAEHASKQPAAKVKDEEDEEDQEEFDEEEGMEEIEAILIEEFTLDEEDDGEDEETEAAAEERLEMEIGERFERDDTNFTRMMELLDENQIPKVTINGGRKPRIVRYQLLQKVQPLVTNREAHFHKCQPISYTLARKLLCSSFKYNSSFGCWDPVKYTEGDLIQPVQGPLNTPYPVLFHQFIYFFASKETRNTFVLNPIKYLKQPKPNPSLPIKLVIIGPPKSGKTTVARMFAHEYSLARLSIGDVMRTVLASQGRTELATQMMKHLSQGHTLPDELAIQCLEVALMNLVCSTRGYVLDGFPMTRKQADLMEARSIIPVLVVELQLDTVEVLKRGLSDKMKPNRPHLMHDSPQILNIRNSNFKREVEAVRQHYQQQYQNWVSVDGHNSKWWVWNRVLDEARMRMRHIHTYLEKIRTGHAASIDRLCITPKELKSRLGEFSHYCPVSLALHRHLVDCSLTTSLELAAEFRGHYYKMCSREYLKLFLETPEQFVIPGCPHALPPPHMMPKKLTAGQVKARFPQQVEMKGYCPVTYLDGRQRYEALVRGSVEFSVEYRQRIYIFENKQKQDRFLRLPETYWNQKLPDKLPPMSEPVQLTSLPMLGYMEQGVARSVIKALTAVGLQPRNSDYIRQKYKKKLASFEENCELISYLGSTMTKKYRAPQEQPIDFEFKLHRFLAFGESTGAAAGVL</sequence>
<keyword evidence="3" id="KW-0418">Kinase</keyword>
<dbReference type="Pfam" id="PF00406">
    <property type="entry name" value="ADK"/>
    <property type="match status" value="1"/>
</dbReference>
<feature type="compositionally biased region" description="Acidic residues" evidence="4">
    <location>
        <begin position="313"/>
        <end position="329"/>
    </location>
</feature>
<evidence type="ECO:0000313" key="5">
    <source>
        <dbReference type="EMBL" id="KAK6297577.1"/>
    </source>
</evidence>
<keyword evidence="2" id="KW-0547">Nucleotide-binding</keyword>
<dbReference type="InterPro" id="IPR027417">
    <property type="entry name" value="P-loop_NTPase"/>
</dbReference>
<dbReference type="SUPFAM" id="SSF52540">
    <property type="entry name" value="P-loop containing nucleoside triphosphate hydrolases"/>
    <property type="match status" value="2"/>
</dbReference>
<dbReference type="PRINTS" id="PR00094">
    <property type="entry name" value="ADENYLTKNASE"/>
</dbReference>
<comment type="caution">
    <text evidence="5">The sequence shown here is derived from an EMBL/GenBank/DDBJ whole genome shotgun (WGS) entry which is preliminary data.</text>
</comment>
<feature type="region of interest" description="Disordered" evidence="4">
    <location>
        <begin position="272"/>
        <end position="301"/>
    </location>
</feature>
<dbReference type="GO" id="GO:0005524">
    <property type="term" value="F:ATP binding"/>
    <property type="evidence" value="ECO:0007669"/>
    <property type="project" value="InterPro"/>
</dbReference>
<keyword evidence="6" id="KW-1185">Reference proteome</keyword>
<dbReference type="InterPro" id="IPR000850">
    <property type="entry name" value="Adenylat/UMP-CMP_kin"/>
</dbReference>
<reference evidence="5 6" key="1">
    <citation type="submission" date="2021-04" db="EMBL/GenBank/DDBJ databases">
        <authorList>
            <person name="De Guttry C."/>
            <person name="Zahm M."/>
            <person name="Klopp C."/>
            <person name="Cabau C."/>
            <person name="Louis A."/>
            <person name="Berthelot C."/>
            <person name="Parey E."/>
            <person name="Roest Crollius H."/>
            <person name="Montfort J."/>
            <person name="Robinson-Rechavi M."/>
            <person name="Bucao C."/>
            <person name="Bouchez O."/>
            <person name="Gislard M."/>
            <person name="Lluch J."/>
            <person name="Milhes M."/>
            <person name="Lampietro C."/>
            <person name="Lopez Roques C."/>
            <person name="Donnadieu C."/>
            <person name="Braasch I."/>
            <person name="Desvignes T."/>
            <person name="Postlethwait J."/>
            <person name="Bobe J."/>
            <person name="Wedekind C."/>
            <person name="Guiguen Y."/>
        </authorList>
    </citation>
    <scope>NUCLEOTIDE SEQUENCE [LARGE SCALE GENOMIC DNA]</scope>
    <source>
        <strain evidence="5">Cs_M1</strain>
        <tissue evidence="5">Blood</tissue>
    </source>
</reference>
<feature type="region of interest" description="Disordered" evidence="4">
    <location>
        <begin position="141"/>
        <end position="174"/>
    </location>
</feature>
<evidence type="ECO:0000256" key="2">
    <source>
        <dbReference type="ARBA" id="ARBA00022741"/>
    </source>
</evidence>
<dbReference type="PANTHER" id="PTHR23359">
    <property type="entry name" value="NUCLEOTIDE KINASE"/>
    <property type="match status" value="1"/>
</dbReference>
<proteinExistence type="predicted"/>
<feature type="region of interest" description="Disordered" evidence="4">
    <location>
        <begin position="313"/>
        <end position="334"/>
    </location>
</feature>